<dbReference type="InterPro" id="IPR051502">
    <property type="entry name" value="RLP_Defense_Trigger"/>
</dbReference>
<feature type="region of interest" description="Disordered" evidence="11">
    <location>
        <begin position="90"/>
        <end position="135"/>
    </location>
</feature>
<evidence type="ECO:0000256" key="1">
    <source>
        <dbReference type="ARBA" id="ARBA00004236"/>
    </source>
</evidence>
<evidence type="ECO:0000256" key="5">
    <source>
        <dbReference type="ARBA" id="ARBA00022692"/>
    </source>
</evidence>
<dbReference type="InterPro" id="IPR001611">
    <property type="entry name" value="Leu-rich_rpt"/>
</dbReference>
<evidence type="ECO:0000256" key="10">
    <source>
        <dbReference type="ARBA" id="ARBA00037847"/>
    </source>
</evidence>
<comment type="subcellular location">
    <subcellularLocation>
        <location evidence="1">Cell membrane</location>
    </subcellularLocation>
    <subcellularLocation>
        <location evidence="10">Endomembrane system</location>
        <topology evidence="10">Single-pass membrane protein</topology>
    </subcellularLocation>
</comment>
<dbReference type="Proteomes" id="UP001516023">
    <property type="component" value="Unassembled WGS sequence"/>
</dbReference>
<dbReference type="EMBL" id="JABMIG020000351">
    <property type="protein sequence ID" value="KAL3780384.1"/>
    <property type="molecule type" value="Genomic_DNA"/>
</dbReference>
<evidence type="ECO:0000256" key="7">
    <source>
        <dbReference type="ARBA" id="ARBA00022737"/>
    </source>
</evidence>
<keyword evidence="4" id="KW-0433">Leucine-rich repeat</keyword>
<feature type="compositionally biased region" description="Polar residues" evidence="11">
    <location>
        <begin position="16"/>
        <end position="25"/>
    </location>
</feature>
<dbReference type="Pfam" id="PF00560">
    <property type="entry name" value="LRR_1"/>
    <property type="match status" value="4"/>
</dbReference>
<keyword evidence="5" id="KW-0812">Transmembrane</keyword>
<comment type="caution">
    <text evidence="12">The sequence shown here is derived from an EMBL/GenBank/DDBJ whole genome shotgun (WGS) entry which is preliminary data.</text>
</comment>
<keyword evidence="3" id="KW-1003">Cell membrane</keyword>
<dbReference type="GO" id="GO:0012505">
    <property type="term" value="C:endomembrane system"/>
    <property type="evidence" value="ECO:0007669"/>
    <property type="project" value="UniProtKB-SubCell"/>
</dbReference>
<feature type="region of interest" description="Disordered" evidence="11">
    <location>
        <begin position="1"/>
        <end position="33"/>
    </location>
</feature>
<evidence type="ECO:0000256" key="11">
    <source>
        <dbReference type="SAM" id="MobiDB-lite"/>
    </source>
</evidence>
<keyword evidence="6" id="KW-0732">Signal</keyword>
<evidence type="ECO:0000256" key="4">
    <source>
        <dbReference type="ARBA" id="ARBA00022614"/>
    </source>
</evidence>
<evidence type="ECO:0000256" key="2">
    <source>
        <dbReference type="ARBA" id="ARBA00009592"/>
    </source>
</evidence>
<keyword evidence="13" id="KW-1185">Reference proteome</keyword>
<protein>
    <recommendedName>
        <fullName evidence="14">Leucine-rich repeat-containing N-terminal plant-type domain-containing protein</fullName>
    </recommendedName>
</protein>
<comment type="similarity">
    <text evidence="2">Belongs to the RLP family.</text>
</comment>
<dbReference type="PANTHER" id="PTHR48062">
    <property type="entry name" value="RECEPTOR-LIKE PROTEIN 14"/>
    <property type="match status" value="1"/>
</dbReference>
<evidence type="ECO:0008006" key="14">
    <source>
        <dbReference type="Google" id="ProtNLM"/>
    </source>
</evidence>
<evidence type="ECO:0000256" key="9">
    <source>
        <dbReference type="ARBA" id="ARBA00023136"/>
    </source>
</evidence>
<dbReference type="FunFam" id="3.80.10.10:FF:000400">
    <property type="entry name" value="Nuclear pore complex protein NUP107"/>
    <property type="match status" value="1"/>
</dbReference>
<proteinExistence type="inferred from homology"/>
<evidence type="ECO:0000256" key="8">
    <source>
        <dbReference type="ARBA" id="ARBA00022989"/>
    </source>
</evidence>
<reference evidence="12 13" key="1">
    <citation type="journal article" date="2020" name="G3 (Bethesda)">
        <title>Improved Reference Genome for Cyclotella cryptica CCMP332, a Model for Cell Wall Morphogenesis, Salinity Adaptation, and Lipid Production in Diatoms (Bacillariophyta).</title>
        <authorList>
            <person name="Roberts W.R."/>
            <person name="Downey K.M."/>
            <person name="Ruck E.C."/>
            <person name="Traller J.C."/>
            <person name="Alverson A.J."/>
        </authorList>
    </citation>
    <scope>NUCLEOTIDE SEQUENCE [LARGE SCALE GENOMIC DNA]</scope>
    <source>
        <strain evidence="12 13">CCMP332</strain>
    </source>
</reference>
<gene>
    <name evidence="12" type="ORF">HJC23_002677</name>
</gene>
<feature type="non-terminal residue" evidence="12">
    <location>
        <position position="816"/>
    </location>
</feature>
<dbReference type="InterPro" id="IPR032675">
    <property type="entry name" value="LRR_dom_sf"/>
</dbReference>
<feature type="compositionally biased region" description="Basic and acidic residues" evidence="11">
    <location>
        <begin position="99"/>
        <end position="108"/>
    </location>
</feature>
<organism evidence="12 13">
    <name type="scientific">Cyclotella cryptica</name>
    <dbReference type="NCBI Taxonomy" id="29204"/>
    <lineage>
        <taxon>Eukaryota</taxon>
        <taxon>Sar</taxon>
        <taxon>Stramenopiles</taxon>
        <taxon>Ochrophyta</taxon>
        <taxon>Bacillariophyta</taxon>
        <taxon>Coscinodiscophyceae</taxon>
        <taxon>Thalassiosirophycidae</taxon>
        <taxon>Stephanodiscales</taxon>
        <taxon>Stephanodiscaceae</taxon>
        <taxon>Cyclotella</taxon>
    </lineage>
</organism>
<evidence type="ECO:0000256" key="6">
    <source>
        <dbReference type="ARBA" id="ARBA00022729"/>
    </source>
</evidence>
<evidence type="ECO:0000313" key="13">
    <source>
        <dbReference type="Proteomes" id="UP001516023"/>
    </source>
</evidence>
<dbReference type="FunFam" id="3.80.10.10:FF:000041">
    <property type="entry name" value="LRR receptor-like serine/threonine-protein kinase ERECTA"/>
    <property type="match status" value="1"/>
</dbReference>
<keyword evidence="8" id="KW-1133">Transmembrane helix</keyword>
<evidence type="ECO:0000313" key="12">
    <source>
        <dbReference type="EMBL" id="KAL3780384.1"/>
    </source>
</evidence>
<name>A0ABD3NWK0_9STRA</name>
<dbReference type="PANTHER" id="PTHR48062:SF52">
    <property type="entry name" value="RECEPTOR-LIKE PROTEIN 8-RELATED"/>
    <property type="match status" value="1"/>
</dbReference>
<dbReference type="AlphaFoldDB" id="A0ABD3NWK0"/>
<dbReference type="SUPFAM" id="SSF52058">
    <property type="entry name" value="L domain-like"/>
    <property type="match status" value="1"/>
</dbReference>
<feature type="compositionally biased region" description="Low complexity" evidence="11">
    <location>
        <begin position="110"/>
        <end position="123"/>
    </location>
</feature>
<evidence type="ECO:0000256" key="3">
    <source>
        <dbReference type="ARBA" id="ARBA00022475"/>
    </source>
</evidence>
<dbReference type="Gene3D" id="3.80.10.10">
    <property type="entry name" value="Ribonuclease Inhibitor"/>
    <property type="match status" value="2"/>
</dbReference>
<accession>A0ABD3NWK0</accession>
<keyword evidence="9" id="KW-0472">Membrane</keyword>
<dbReference type="GO" id="GO:0005886">
    <property type="term" value="C:plasma membrane"/>
    <property type="evidence" value="ECO:0007669"/>
    <property type="project" value="UniProtKB-SubCell"/>
</dbReference>
<keyword evidence="7" id="KW-0677">Repeat</keyword>
<sequence length="816" mass="89362">MSRSLTAPDDRDVDSDSSAIDTATKNGDRSQAPVRHHTVLQLLNTTPKFSALRLHPDVEESRCTDHVVDTIKVADGGKGHDVHDVSEASVDKISTSENNPHEINKDVGHSSSDSFPYDSTSSPQTAKIRAKDRNDNSTSILLATSSIGSNANKNDSPNSYDNKEEIKITGSLASLPAHVQHYSDVTDELTHPFSNAGIGMEGAMETLSSTDGDHLSFIPCSLHNYTCADGRMSRKNAAIVVHAHVQQHCDVSELEHPCLAADLSIEGAIETMSSTDEYHLSRIHSSLHNDASTDRQESKKNSAIVAPEYVSPCCDIPDELQPPCANTDTGIEKAKEAEKNADGQRSKGIAPIVTLRSTNEESPPTPLSICLADNAPTEKKNGNHSIAGVNPEHSTGTVVQKPRAAESNNMNQGNTLFNENFLRQPRTMVPELSGDYVLHFSPPIIQREDDIPPVTNVPTQSVQHDSVHEEDTADAVVVHEAFLVEENVTLDVENVRFAELVEPDHSTVPRSRSIRNAIEMNVLLRNAIFDEMESTDHRILALHWISDKDQMKLVESDPNLSQRYVLALLAYAFSINSSWLSDDSECEWFGVKCNKYQQVIALEIDDFKLHGTMPPEVGRLQYLQMISFGSNSLHGTLPSEIGTLKDLSSLSISGNFFSGTLPSEIVNLTEMTKLDVSWNSFNDTFPSTLLMLTSLTHLYMRGNQFTGNLPSKLENLTTLAVLELSANWFTGFVPSQVGGLGNLTTFRIARNQFTGTIPSDLGRLTSLTSLDVSCNYFSGTFPSQIGDLKNLSELLIGYNEFSGTFPSESANNLNLK</sequence>